<sequence>MTSARQAILFLTHVRSARVLQHLERLRRETAGLMPVFVCVDDRGSRRDTAASFPSDFSVREEDWRRLAPARAAHLRHGPRTDYYDLFYLPALLSERLSGFDHVWFIENDVDFAGNWGDFFRPAMQSAADLLATTVYPRPLQPGWTHWRRFRTPERIPQERHIRAFLPLARFSQRLIRAYAEEAHDPAWAGQFEAMWPTLAAERGWPISDLGGAGPFQPAEGFAFYRNTFNRRTLSPGNFVFRPARRVYFHEDPAAFPETGQLYHPVKGW</sequence>
<protein>
    <submittedName>
        <fullName evidence="1">Uncharacterized protein</fullName>
    </submittedName>
</protein>
<keyword evidence="2" id="KW-1185">Reference proteome</keyword>
<comment type="caution">
    <text evidence="1">The sequence shown here is derived from an EMBL/GenBank/DDBJ whole genome shotgun (WGS) entry which is preliminary data.</text>
</comment>
<dbReference type="RefSeq" id="WP_319843666.1">
    <property type="nucleotide sequence ID" value="NZ_JAXAFJ010000002.1"/>
</dbReference>
<gene>
    <name evidence="1" type="ORF">SCD90_05730</name>
</gene>
<accession>A0ABU4RLT5</accession>
<evidence type="ECO:0000313" key="1">
    <source>
        <dbReference type="EMBL" id="MDX6805556.1"/>
    </source>
</evidence>
<reference evidence="1 2" key="1">
    <citation type="submission" date="2023-11" db="EMBL/GenBank/DDBJ databases">
        <authorList>
            <person name="Bao R."/>
        </authorList>
    </citation>
    <scope>NUCLEOTIDE SEQUENCE [LARGE SCALE GENOMIC DNA]</scope>
    <source>
        <strain evidence="1 2">PJ23</strain>
    </source>
</reference>
<name>A0ABU4RLT5_9HYPH</name>
<dbReference type="EMBL" id="JAXAFJ010000002">
    <property type="protein sequence ID" value="MDX6805556.1"/>
    <property type="molecule type" value="Genomic_DNA"/>
</dbReference>
<evidence type="ECO:0000313" key="2">
    <source>
        <dbReference type="Proteomes" id="UP001274321"/>
    </source>
</evidence>
<proteinExistence type="predicted"/>
<dbReference type="Proteomes" id="UP001274321">
    <property type="component" value="Unassembled WGS sequence"/>
</dbReference>
<organism evidence="1 2">
    <name type="scientific">Terrihabitans rhizophilus</name>
    <dbReference type="NCBI Taxonomy" id="3092662"/>
    <lineage>
        <taxon>Bacteria</taxon>
        <taxon>Pseudomonadati</taxon>
        <taxon>Pseudomonadota</taxon>
        <taxon>Alphaproteobacteria</taxon>
        <taxon>Hyphomicrobiales</taxon>
        <taxon>Terrihabitans</taxon>
    </lineage>
</organism>